<evidence type="ECO:0000313" key="2">
    <source>
        <dbReference type="Proteomes" id="UP000294914"/>
    </source>
</evidence>
<dbReference type="AlphaFoldDB" id="A0A4R8INE5"/>
<sequence length="318" mass="36149">MSAFKDRITYQKQLLASLAAEPLTALAVEAATVWQEPARLDQVLWQGLERLPHCHMLYAVNTQHILISANVENKQLDTQWRGLDLTGRPYLKRTLPWQGFTLSPVYTSRHSLRPCITAIQAVCQGDAILGFIAADYHVDDLHSQRGNPPASAGWSQYKGDPAIRGTVFQQQRSISAMDKVLGEVMNSIADMLRHHGIFHVKIHFSSSRASFWSLDDPYDYNIHMLDEIVDPERCLAYPRRPTHERTQVSFEDIGRVLDQFKALRHADETIYLRSASFNIINGMVGLTFSCDGSHYIHFQQFLEMDSRFWFGEAVAEAG</sequence>
<gene>
    <name evidence="1" type="ORF">EDC23_0754</name>
</gene>
<organism evidence="1 2">
    <name type="scientific">Thiohalophilus thiocyanatoxydans</name>
    <dbReference type="NCBI Taxonomy" id="381308"/>
    <lineage>
        <taxon>Bacteria</taxon>
        <taxon>Pseudomonadati</taxon>
        <taxon>Pseudomonadota</taxon>
        <taxon>Gammaproteobacteria</taxon>
        <taxon>Thiohalomonadales</taxon>
        <taxon>Thiohalophilaceae</taxon>
        <taxon>Thiohalophilus</taxon>
    </lineage>
</organism>
<accession>A0A4R8INE5</accession>
<comment type="caution">
    <text evidence="1">The sequence shown here is derived from an EMBL/GenBank/DDBJ whole genome shotgun (WGS) entry which is preliminary data.</text>
</comment>
<evidence type="ECO:0000313" key="1">
    <source>
        <dbReference type="EMBL" id="TDY02386.1"/>
    </source>
</evidence>
<keyword evidence="2" id="KW-1185">Reference proteome</keyword>
<dbReference type="Proteomes" id="UP000294914">
    <property type="component" value="Unassembled WGS sequence"/>
</dbReference>
<dbReference type="RefSeq" id="WP_134081345.1">
    <property type="nucleotide sequence ID" value="NZ_SOQX01000002.1"/>
</dbReference>
<dbReference type="CDD" id="cd18773">
    <property type="entry name" value="PDC1_HK_sensor"/>
    <property type="match status" value="1"/>
</dbReference>
<dbReference type="SUPFAM" id="SSF103190">
    <property type="entry name" value="Sensory domain-like"/>
    <property type="match status" value="1"/>
</dbReference>
<reference evidence="1 2" key="1">
    <citation type="submission" date="2019-03" db="EMBL/GenBank/DDBJ databases">
        <title>Genomic Encyclopedia of Type Strains, Phase IV (KMG-IV): sequencing the most valuable type-strain genomes for metagenomic binning, comparative biology and taxonomic classification.</title>
        <authorList>
            <person name="Goeker M."/>
        </authorList>
    </citation>
    <scope>NUCLEOTIDE SEQUENCE [LARGE SCALE GENOMIC DNA]</scope>
    <source>
        <strain evidence="1 2">DSM 16326</strain>
    </source>
</reference>
<name>A0A4R8INE5_9GAMM</name>
<protein>
    <submittedName>
        <fullName evidence="1">Uncharacterized protein</fullName>
    </submittedName>
</protein>
<dbReference type="OrthoDB" id="8477901at2"/>
<dbReference type="EMBL" id="SOQX01000002">
    <property type="protein sequence ID" value="TDY02386.1"/>
    <property type="molecule type" value="Genomic_DNA"/>
</dbReference>
<proteinExistence type="predicted"/>
<dbReference type="InterPro" id="IPR029151">
    <property type="entry name" value="Sensor-like_sf"/>
</dbReference>